<accession>A0A6P6EIG3</accession>
<proteinExistence type="inferred from homology"/>
<dbReference type="Proteomes" id="UP000515203">
    <property type="component" value="Unplaced"/>
</dbReference>
<feature type="compositionally biased region" description="Basic and acidic residues" evidence="6">
    <location>
        <begin position="270"/>
        <end position="293"/>
    </location>
</feature>
<dbReference type="GO" id="GO:0016020">
    <property type="term" value="C:membrane"/>
    <property type="evidence" value="ECO:0007669"/>
    <property type="project" value="UniProtKB-SubCell"/>
</dbReference>
<dbReference type="PANTHER" id="PTHR21859">
    <property type="entry name" value="ACROSOME-SPECIFIC PROTEIN"/>
    <property type="match status" value="1"/>
</dbReference>
<evidence type="ECO:0000256" key="5">
    <source>
        <dbReference type="ARBA" id="ARBA00035009"/>
    </source>
</evidence>
<feature type="transmembrane region" description="Helical" evidence="7">
    <location>
        <begin position="13"/>
        <end position="31"/>
    </location>
</feature>
<name>A0A6P6EIG3_OCTDE</name>
<reference evidence="10" key="1">
    <citation type="submission" date="2025-08" db="UniProtKB">
        <authorList>
            <consortium name="RefSeq"/>
        </authorList>
    </citation>
    <scope>IDENTIFICATION</scope>
</reference>
<dbReference type="Pfam" id="PF15371">
    <property type="entry name" value="DUF4599"/>
    <property type="match status" value="1"/>
</dbReference>
<sequence length="353" mass="39264">MLSPAFLVRDVDYSLYTYGSIFIIGLIIWQVKKRRQKLILTPSKKCCQHHRRVKHSSRERTSRAKKSSQNEAERLQKLVSLMKSQGWLPREESVRQLLCADPSCKICNAMALEIQQLLVGKNNQISPTLSRASQSSSHLGRLSTCSVPFEQSQKLGFQNSREIMLAPSPTLSQITDQKSFTQSASQSSGGVSTQECWPDHLQSVQVPHLFQNARAPSSSSLEESGISSNWKEKAKSKSTLALMSSGAPEVDLENTMTFFSHWINPEVKDQRHEEPIIHSKSETRAKSRTKGVEKFPTPTKDSVKDPKAQPPHTAKGHHLTFLDSHTVSSHNVPPKAVSPGALVTHKAAPKSDN</sequence>
<keyword evidence="9" id="KW-1185">Reference proteome</keyword>
<dbReference type="RefSeq" id="XP_023571833.1">
    <property type="nucleotide sequence ID" value="XM_023716065.1"/>
</dbReference>
<evidence type="ECO:0000256" key="3">
    <source>
        <dbReference type="ARBA" id="ARBA00022989"/>
    </source>
</evidence>
<keyword evidence="3 7" id="KW-1133">Transmembrane helix</keyword>
<dbReference type="CTD" id="100129969"/>
<evidence type="ECO:0000256" key="1">
    <source>
        <dbReference type="ARBA" id="ARBA00004167"/>
    </source>
</evidence>
<evidence type="ECO:0000256" key="4">
    <source>
        <dbReference type="ARBA" id="ARBA00023136"/>
    </source>
</evidence>
<keyword evidence="2 7" id="KW-0812">Transmembrane</keyword>
<protein>
    <submittedName>
        <fullName evidence="10">Protein FAM205C</fullName>
    </submittedName>
</protein>
<feature type="region of interest" description="Disordered" evidence="6">
    <location>
        <begin position="270"/>
        <end position="353"/>
    </location>
</feature>
<gene>
    <name evidence="10" type="primary">Fam205c</name>
</gene>
<comment type="subcellular location">
    <subcellularLocation>
        <location evidence="1">Membrane</location>
        <topology evidence="1">Single-pass membrane protein</topology>
    </subcellularLocation>
</comment>
<dbReference type="InterPro" id="IPR027970">
    <property type="entry name" value="SPATA31-like"/>
</dbReference>
<evidence type="ECO:0000313" key="9">
    <source>
        <dbReference type="Proteomes" id="UP000515203"/>
    </source>
</evidence>
<evidence type="ECO:0000259" key="8">
    <source>
        <dbReference type="Pfam" id="PF15371"/>
    </source>
</evidence>
<evidence type="ECO:0000313" key="10">
    <source>
        <dbReference type="RefSeq" id="XP_023571833.1"/>
    </source>
</evidence>
<dbReference type="OrthoDB" id="9535823at2759"/>
<comment type="similarity">
    <text evidence="5">Belongs to the SPATA31 family.</text>
</comment>
<dbReference type="AlphaFoldDB" id="A0A6P6EIG3"/>
<keyword evidence="4 7" id="KW-0472">Membrane</keyword>
<dbReference type="PANTHER" id="PTHR21859:SF15">
    <property type="entry name" value="PROTEIN SPATA31F1-RELATED"/>
    <property type="match status" value="1"/>
</dbReference>
<dbReference type="InParanoid" id="A0A6P6EIG3"/>
<organism evidence="9 10">
    <name type="scientific">Octodon degus</name>
    <name type="common">Degu</name>
    <name type="synonym">Sciurus degus</name>
    <dbReference type="NCBI Taxonomy" id="10160"/>
    <lineage>
        <taxon>Eukaryota</taxon>
        <taxon>Metazoa</taxon>
        <taxon>Chordata</taxon>
        <taxon>Craniata</taxon>
        <taxon>Vertebrata</taxon>
        <taxon>Euteleostomi</taxon>
        <taxon>Mammalia</taxon>
        <taxon>Eutheria</taxon>
        <taxon>Euarchontoglires</taxon>
        <taxon>Glires</taxon>
        <taxon>Rodentia</taxon>
        <taxon>Hystricomorpha</taxon>
        <taxon>Octodontidae</taxon>
        <taxon>Octodon</taxon>
    </lineage>
</organism>
<dbReference type="GeneID" id="101559678"/>
<evidence type="ECO:0000256" key="2">
    <source>
        <dbReference type="ARBA" id="ARBA00022692"/>
    </source>
</evidence>
<evidence type="ECO:0000256" key="7">
    <source>
        <dbReference type="SAM" id="Phobius"/>
    </source>
</evidence>
<feature type="region of interest" description="Disordered" evidence="6">
    <location>
        <begin position="50"/>
        <end position="72"/>
    </location>
</feature>
<feature type="domain" description="SPATA31-like" evidence="8">
    <location>
        <begin position="52"/>
        <end position="137"/>
    </location>
</feature>
<feature type="region of interest" description="Disordered" evidence="6">
    <location>
        <begin position="174"/>
        <end position="194"/>
    </location>
</feature>
<evidence type="ECO:0000256" key="6">
    <source>
        <dbReference type="SAM" id="MobiDB-lite"/>
    </source>
</evidence>